<dbReference type="PANTHER" id="PTHR46696">
    <property type="entry name" value="P450, PUTATIVE (EUROFUNG)-RELATED"/>
    <property type="match status" value="1"/>
</dbReference>
<dbReference type="STRING" id="1194083.BN12_400004"/>
<gene>
    <name evidence="3" type="ORF">BN12_400004</name>
</gene>
<dbReference type="EMBL" id="CAJB01000335">
    <property type="protein sequence ID" value="CCH79095.1"/>
    <property type="molecule type" value="Genomic_DNA"/>
</dbReference>
<dbReference type="GO" id="GO:0005506">
    <property type="term" value="F:iron ion binding"/>
    <property type="evidence" value="ECO:0007669"/>
    <property type="project" value="InterPro"/>
</dbReference>
<dbReference type="Pfam" id="PF00067">
    <property type="entry name" value="p450"/>
    <property type="match status" value="1"/>
</dbReference>
<keyword evidence="2" id="KW-0479">Metal-binding</keyword>
<evidence type="ECO:0000256" key="2">
    <source>
        <dbReference type="RuleBase" id="RU000461"/>
    </source>
</evidence>
<comment type="similarity">
    <text evidence="1 2">Belongs to the cytochrome P450 family.</text>
</comment>
<sequence length="424" mass="45248">MASVMTGPDSAMAARVMDHIRDPQGGSAAALFRDLPTAAAVVRLPLDMYVLTTADLVRRAAAAPQVVIRDVEFPPETVCEVPEFAEFFASSLSFRDRPDHHRLRRVMSAHFTPRGVAALRPALEAVVAALVAQVAAQPGEVDLVPALSNEIPARAMGLVLGFAEDEWPWVSASGRAMLARIATSFPHLEVTDRPVTSAQFRGIRARVEQLLDDDVPGYTLSATLARAVAAGELSRTEATDLMILLFMTGIDTVAASLTNLVLSLVGDPAARSAWLGGEVSTRDLIEESLRITAPLPFGMRVTTAELDLGDGVLIPAGATVILCNASVNLDPARFPDPLSWRPGVRPLSQTFGHGTHRCLGALLAMLECELALEALRPLGVRVLDPSRITWRSDISFHTPTRLPVVVGAGWGPATTGTDGAEEVR</sequence>
<reference evidence="3 4" key="1">
    <citation type="journal article" date="2013" name="ISME J.">
        <title>A metabolic model for members of the genus Tetrasphaera involved in enhanced biological phosphorus removal.</title>
        <authorList>
            <person name="Kristiansen R."/>
            <person name="Nguyen H.T.T."/>
            <person name="Saunders A.M."/>
            <person name="Nielsen J.L."/>
            <person name="Wimmer R."/>
            <person name="Le V.Q."/>
            <person name="McIlroy S.J."/>
            <person name="Petrovski S."/>
            <person name="Seviour R.J."/>
            <person name="Calteau A."/>
            <person name="Nielsen K.L."/>
            <person name="Nielsen P.H."/>
        </authorList>
    </citation>
    <scope>NUCLEOTIDE SEQUENCE [LARGE SCALE GENOMIC DNA]</scope>
    <source>
        <strain evidence="3 4">T1-X7</strain>
    </source>
</reference>
<dbReference type="Gene3D" id="1.10.630.10">
    <property type="entry name" value="Cytochrome P450"/>
    <property type="match status" value="1"/>
</dbReference>
<dbReference type="Proteomes" id="UP000035721">
    <property type="component" value="Unassembled WGS sequence"/>
</dbReference>
<name>A0A077M4P9_9MICO</name>
<keyword evidence="2" id="KW-0560">Oxidoreductase</keyword>
<dbReference type="InterPro" id="IPR036396">
    <property type="entry name" value="Cyt_P450_sf"/>
</dbReference>
<evidence type="ECO:0000313" key="3">
    <source>
        <dbReference type="EMBL" id="CCH79095.1"/>
    </source>
</evidence>
<organism evidence="3 4">
    <name type="scientific">Nostocoides japonicum T1-X7</name>
    <dbReference type="NCBI Taxonomy" id="1194083"/>
    <lineage>
        <taxon>Bacteria</taxon>
        <taxon>Bacillati</taxon>
        <taxon>Actinomycetota</taxon>
        <taxon>Actinomycetes</taxon>
        <taxon>Micrococcales</taxon>
        <taxon>Intrasporangiaceae</taxon>
        <taxon>Nostocoides</taxon>
    </lineage>
</organism>
<dbReference type="SUPFAM" id="SSF48264">
    <property type="entry name" value="Cytochrome P450"/>
    <property type="match status" value="1"/>
</dbReference>
<dbReference type="GO" id="GO:0016705">
    <property type="term" value="F:oxidoreductase activity, acting on paired donors, with incorporation or reduction of molecular oxygen"/>
    <property type="evidence" value="ECO:0007669"/>
    <property type="project" value="InterPro"/>
</dbReference>
<dbReference type="InterPro" id="IPR017972">
    <property type="entry name" value="Cyt_P450_CS"/>
</dbReference>
<protein>
    <submittedName>
        <fullName evidence="3">Putative Cytochrome P450</fullName>
    </submittedName>
</protein>
<evidence type="ECO:0000256" key="1">
    <source>
        <dbReference type="ARBA" id="ARBA00010617"/>
    </source>
</evidence>
<accession>A0A077M4P9</accession>
<dbReference type="AlphaFoldDB" id="A0A077M4P9"/>
<keyword evidence="2" id="KW-0503">Monooxygenase</keyword>
<dbReference type="PRINTS" id="PR00359">
    <property type="entry name" value="BP450"/>
</dbReference>
<dbReference type="InterPro" id="IPR001128">
    <property type="entry name" value="Cyt_P450"/>
</dbReference>
<dbReference type="GO" id="GO:0020037">
    <property type="term" value="F:heme binding"/>
    <property type="evidence" value="ECO:0007669"/>
    <property type="project" value="InterPro"/>
</dbReference>
<keyword evidence="4" id="KW-1185">Reference proteome</keyword>
<dbReference type="OrthoDB" id="502624at2"/>
<proteinExistence type="inferred from homology"/>
<dbReference type="InterPro" id="IPR002397">
    <property type="entry name" value="Cyt_P450_B"/>
</dbReference>
<keyword evidence="2" id="KW-0349">Heme</keyword>
<comment type="caution">
    <text evidence="3">The sequence shown here is derived from an EMBL/GenBank/DDBJ whole genome shotgun (WGS) entry which is preliminary data.</text>
</comment>
<keyword evidence="2" id="KW-0408">Iron</keyword>
<dbReference type="PROSITE" id="PS00086">
    <property type="entry name" value="CYTOCHROME_P450"/>
    <property type="match status" value="1"/>
</dbReference>
<dbReference type="RefSeq" id="WP_048551173.1">
    <property type="nucleotide sequence ID" value="NZ_HF570958.1"/>
</dbReference>
<dbReference type="PANTHER" id="PTHR46696:SF1">
    <property type="entry name" value="CYTOCHROME P450 YJIB-RELATED"/>
    <property type="match status" value="1"/>
</dbReference>
<evidence type="ECO:0000313" key="4">
    <source>
        <dbReference type="Proteomes" id="UP000035721"/>
    </source>
</evidence>
<dbReference type="GO" id="GO:0004497">
    <property type="term" value="F:monooxygenase activity"/>
    <property type="evidence" value="ECO:0007669"/>
    <property type="project" value="UniProtKB-KW"/>
</dbReference>